<accession>A0A0A9AKW0</accession>
<reference evidence="1" key="1">
    <citation type="submission" date="2014-09" db="EMBL/GenBank/DDBJ databases">
        <authorList>
            <person name="Magalhaes I.L.F."/>
            <person name="Oliveira U."/>
            <person name="Santos F.R."/>
            <person name="Vidigal T.H.D.A."/>
            <person name="Brescovit A.D."/>
            <person name="Santos A.J."/>
        </authorList>
    </citation>
    <scope>NUCLEOTIDE SEQUENCE</scope>
    <source>
        <tissue evidence="1">Shoot tissue taken approximately 20 cm above the soil surface</tissue>
    </source>
</reference>
<evidence type="ECO:0000313" key="1">
    <source>
        <dbReference type="EMBL" id="JAD50498.1"/>
    </source>
</evidence>
<name>A0A0A9AKW0_ARUDO</name>
<proteinExistence type="predicted"/>
<organism evidence="1">
    <name type="scientific">Arundo donax</name>
    <name type="common">Giant reed</name>
    <name type="synonym">Donax arundinaceus</name>
    <dbReference type="NCBI Taxonomy" id="35708"/>
    <lineage>
        <taxon>Eukaryota</taxon>
        <taxon>Viridiplantae</taxon>
        <taxon>Streptophyta</taxon>
        <taxon>Embryophyta</taxon>
        <taxon>Tracheophyta</taxon>
        <taxon>Spermatophyta</taxon>
        <taxon>Magnoliopsida</taxon>
        <taxon>Liliopsida</taxon>
        <taxon>Poales</taxon>
        <taxon>Poaceae</taxon>
        <taxon>PACMAD clade</taxon>
        <taxon>Arundinoideae</taxon>
        <taxon>Arundineae</taxon>
        <taxon>Arundo</taxon>
    </lineage>
</organism>
<reference evidence="1" key="2">
    <citation type="journal article" date="2015" name="Data Brief">
        <title>Shoot transcriptome of the giant reed, Arundo donax.</title>
        <authorList>
            <person name="Barrero R.A."/>
            <person name="Guerrero F.D."/>
            <person name="Moolhuijzen P."/>
            <person name="Goolsby J.A."/>
            <person name="Tidwell J."/>
            <person name="Bellgard S.E."/>
            <person name="Bellgard M.I."/>
        </authorList>
    </citation>
    <scope>NUCLEOTIDE SEQUENCE</scope>
    <source>
        <tissue evidence="1">Shoot tissue taken approximately 20 cm above the soil surface</tissue>
    </source>
</reference>
<dbReference type="EMBL" id="GBRH01247397">
    <property type="protein sequence ID" value="JAD50498.1"/>
    <property type="molecule type" value="Transcribed_RNA"/>
</dbReference>
<sequence length="39" mass="4555">MSIAQTRHPLTTTHIRQFICPGQKDNNRSIVQLFRFLSV</sequence>
<dbReference type="AlphaFoldDB" id="A0A0A9AKW0"/>
<protein>
    <submittedName>
        <fullName evidence="1">Uncharacterized protein</fullName>
    </submittedName>
</protein>